<accession>A0A8C2ZR60</accession>
<proteinExistence type="predicted"/>
<name>A0A8C2ZR60_CYCLU</name>
<dbReference type="GO" id="GO:1903801">
    <property type="term" value="P:L-leucine import across plasma membrane"/>
    <property type="evidence" value="ECO:0007669"/>
    <property type="project" value="TreeGrafter"/>
</dbReference>
<dbReference type="Gene3D" id="3.20.20.80">
    <property type="entry name" value="Glycosidases"/>
    <property type="match status" value="1"/>
</dbReference>
<dbReference type="InterPro" id="IPR013780">
    <property type="entry name" value="Glyco_hydro_b"/>
</dbReference>
<dbReference type="Proteomes" id="UP000694565">
    <property type="component" value="Unplaced"/>
</dbReference>
<evidence type="ECO:0000259" key="2">
    <source>
        <dbReference type="Pfam" id="PF16028"/>
    </source>
</evidence>
<dbReference type="AlphaFoldDB" id="A0A8C2ZR60"/>
<dbReference type="InterPro" id="IPR031984">
    <property type="entry name" value="SLC3A2_N"/>
</dbReference>
<dbReference type="GO" id="GO:0016324">
    <property type="term" value="C:apical plasma membrane"/>
    <property type="evidence" value="ECO:0007669"/>
    <property type="project" value="TreeGrafter"/>
</dbReference>
<dbReference type="PANTHER" id="PTHR46673">
    <property type="entry name" value="4F2 CELL-SURFACE ANTIGEN HEAVY CHAIN"/>
    <property type="match status" value="1"/>
</dbReference>
<dbReference type="InterPro" id="IPR042280">
    <property type="entry name" value="SLC3A2"/>
</dbReference>
<dbReference type="SUPFAM" id="SSF51445">
    <property type="entry name" value="(Trans)glycosidases"/>
    <property type="match status" value="1"/>
</dbReference>
<dbReference type="GO" id="GO:0016323">
    <property type="term" value="C:basolateral plasma membrane"/>
    <property type="evidence" value="ECO:0007669"/>
    <property type="project" value="TreeGrafter"/>
</dbReference>
<dbReference type="GO" id="GO:0015823">
    <property type="term" value="P:phenylalanine transport"/>
    <property type="evidence" value="ECO:0007669"/>
    <property type="project" value="TreeGrafter"/>
</dbReference>
<evidence type="ECO:0000313" key="4">
    <source>
        <dbReference type="Proteomes" id="UP000694565"/>
    </source>
</evidence>
<keyword evidence="1" id="KW-0812">Transmembrane</keyword>
<dbReference type="GO" id="GO:0015173">
    <property type="term" value="F:aromatic amino acid transmembrane transporter activity"/>
    <property type="evidence" value="ECO:0007669"/>
    <property type="project" value="TreeGrafter"/>
</dbReference>
<evidence type="ECO:0000313" key="3">
    <source>
        <dbReference type="Ensembl" id="ENSCLMP00005031669.1"/>
    </source>
</evidence>
<feature type="domain" description="Solute carrier family 3 member 2 N-terminal" evidence="2">
    <location>
        <begin position="61"/>
        <end position="122"/>
    </location>
</feature>
<reference evidence="3" key="1">
    <citation type="submission" date="2025-08" db="UniProtKB">
        <authorList>
            <consortium name="Ensembl"/>
        </authorList>
    </citation>
    <scope>IDENTIFICATION</scope>
</reference>
<dbReference type="InterPro" id="IPR017853">
    <property type="entry name" value="GH"/>
</dbReference>
<dbReference type="PANTHER" id="PTHR46673:SF2">
    <property type="entry name" value="4F2 CELL-SURFACE ANTIGEN HEAVY CHAIN-LIKE"/>
    <property type="match status" value="1"/>
</dbReference>
<dbReference type="GeneTree" id="ENSGT00940000167255"/>
<keyword evidence="1" id="KW-0472">Membrane</keyword>
<reference evidence="3" key="2">
    <citation type="submission" date="2025-09" db="UniProtKB">
        <authorList>
            <consortium name="Ensembl"/>
        </authorList>
    </citation>
    <scope>IDENTIFICATION</scope>
</reference>
<organism evidence="3 4">
    <name type="scientific">Cyclopterus lumpus</name>
    <name type="common">Lumpsucker</name>
    <dbReference type="NCBI Taxonomy" id="8103"/>
    <lineage>
        <taxon>Eukaryota</taxon>
        <taxon>Metazoa</taxon>
        <taxon>Chordata</taxon>
        <taxon>Craniata</taxon>
        <taxon>Vertebrata</taxon>
        <taxon>Euteleostomi</taxon>
        <taxon>Actinopterygii</taxon>
        <taxon>Neopterygii</taxon>
        <taxon>Teleostei</taxon>
        <taxon>Neoteleostei</taxon>
        <taxon>Acanthomorphata</taxon>
        <taxon>Eupercaria</taxon>
        <taxon>Perciformes</taxon>
        <taxon>Cottioidei</taxon>
        <taxon>Cottales</taxon>
        <taxon>Cyclopteridae</taxon>
        <taxon>Cyclopterus</taxon>
    </lineage>
</organism>
<feature type="transmembrane region" description="Helical" evidence="1">
    <location>
        <begin position="86"/>
        <end position="105"/>
    </location>
</feature>
<sequence length="424" mass="46461">MCKCFSSECTSVSIPGRMPLNAGATGYGSVAGPRLSASAGGSESAPLLIPEPEPEPFQQWQPLTKEELEVAAGGPGWRKARCSLMLMFWLAWLAMLAVAIAIVVMSPRPVETPLKWWQKSLFYRLQPDLLTEKHAALCEQLPYLRALGIGALILEGLFDKKASPSNLNATGERFGALPQIQHLLAESNRAGEWSSFSGNEDNTSKLSATVQKYADTFPLRFWLEQGVAGFAICDTDAEYSGKTLLEWKGVFNEFSSEEKERYCKASIDLKELLLLLVMTLPGSPAVQYDEDLDQVQEKKRSVAALFSTLSHSRAREEALLFGSFTFLPFNSSTYSSSSNSTLPSPSPPILAFLRSWGCVHFLILLNVGPEPGALEPTRAPSLPKAGVFVANTRMDRMGSTTLDTLELRPHEAIVIKLFEPGSYS</sequence>
<dbReference type="Pfam" id="PF16028">
    <property type="entry name" value="SLC3A2_N"/>
    <property type="match status" value="1"/>
</dbReference>
<dbReference type="Gene3D" id="2.60.40.1180">
    <property type="entry name" value="Golgi alpha-mannosidase II"/>
    <property type="match status" value="1"/>
</dbReference>
<evidence type="ECO:0000256" key="1">
    <source>
        <dbReference type="SAM" id="Phobius"/>
    </source>
</evidence>
<dbReference type="GO" id="GO:0015180">
    <property type="term" value="F:L-alanine transmembrane transporter activity"/>
    <property type="evidence" value="ECO:0007669"/>
    <property type="project" value="TreeGrafter"/>
</dbReference>
<keyword evidence="1" id="KW-1133">Transmembrane helix</keyword>
<dbReference type="Ensembl" id="ENSCLMT00005033031.1">
    <property type="protein sequence ID" value="ENSCLMP00005031669.1"/>
    <property type="gene ID" value="ENSCLMG00005015295.1"/>
</dbReference>
<dbReference type="GO" id="GO:0015190">
    <property type="term" value="F:L-leucine transmembrane transporter activity"/>
    <property type="evidence" value="ECO:0007669"/>
    <property type="project" value="TreeGrafter"/>
</dbReference>
<protein>
    <submittedName>
        <fullName evidence="3">Si:dkey-202g17.3</fullName>
    </submittedName>
</protein>
<keyword evidence="4" id="KW-1185">Reference proteome</keyword>
<dbReference type="GO" id="GO:1904273">
    <property type="term" value="P:L-alanine import across plasma membrane"/>
    <property type="evidence" value="ECO:0007669"/>
    <property type="project" value="TreeGrafter"/>
</dbReference>